<dbReference type="Proteomes" id="UP000092154">
    <property type="component" value="Unassembled WGS sequence"/>
</dbReference>
<evidence type="ECO:0000256" key="1">
    <source>
        <dbReference type="SAM" id="MobiDB-lite"/>
    </source>
</evidence>
<evidence type="ECO:0000259" key="2">
    <source>
        <dbReference type="Pfam" id="PF01926"/>
    </source>
</evidence>
<dbReference type="InterPro" id="IPR006073">
    <property type="entry name" value="GTP-bd"/>
</dbReference>
<name>A0A1B7MKU7_9AGAM</name>
<feature type="domain" description="G" evidence="2">
    <location>
        <begin position="16"/>
        <end position="68"/>
    </location>
</feature>
<organism evidence="3 4">
    <name type="scientific">Rhizopogon vinicolor AM-OR11-026</name>
    <dbReference type="NCBI Taxonomy" id="1314800"/>
    <lineage>
        <taxon>Eukaryota</taxon>
        <taxon>Fungi</taxon>
        <taxon>Dikarya</taxon>
        <taxon>Basidiomycota</taxon>
        <taxon>Agaricomycotina</taxon>
        <taxon>Agaricomycetes</taxon>
        <taxon>Agaricomycetidae</taxon>
        <taxon>Boletales</taxon>
        <taxon>Suillineae</taxon>
        <taxon>Rhizopogonaceae</taxon>
        <taxon>Rhizopogon</taxon>
    </lineage>
</organism>
<dbReference type="AlphaFoldDB" id="A0A1B7MKU7"/>
<keyword evidence="4" id="KW-1185">Reference proteome</keyword>
<accession>A0A1B7MKU7</accession>
<reference evidence="3 4" key="1">
    <citation type="submission" date="2016-06" db="EMBL/GenBank/DDBJ databases">
        <title>Comparative genomics of the ectomycorrhizal sister species Rhizopogon vinicolor and Rhizopogon vesiculosus (Basidiomycota: Boletales) reveals a divergence of the mating type B locus.</title>
        <authorList>
            <consortium name="DOE Joint Genome Institute"/>
            <person name="Mujic A.B."/>
            <person name="Kuo A."/>
            <person name="Tritt A."/>
            <person name="Lipzen A."/>
            <person name="Chen C."/>
            <person name="Johnson J."/>
            <person name="Sharma A."/>
            <person name="Barry K."/>
            <person name="Grigoriev I.V."/>
            <person name="Spatafora J.W."/>
        </authorList>
    </citation>
    <scope>NUCLEOTIDE SEQUENCE [LARGE SCALE GENOMIC DNA]</scope>
    <source>
        <strain evidence="3 4">AM-OR11-026</strain>
    </source>
</reference>
<feature type="region of interest" description="Disordered" evidence="1">
    <location>
        <begin position="49"/>
        <end position="70"/>
    </location>
</feature>
<protein>
    <recommendedName>
        <fullName evidence="2">G domain-containing protein</fullName>
    </recommendedName>
</protein>
<proteinExistence type="predicted"/>
<dbReference type="GO" id="GO:0005525">
    <property type="term" value="F:GTP binding"/>
    <property type="evidence" value="ECO:0007669"/>
    <property type="project" value="InterPro"/>
</dbReference>
<evidence type="ECO:0000313" key="3">
    <source>
        <dbReference type="EMBL" id="OAX33212.1"/>
    </source>
</evidence>
<dbReference type="InterPro" id="IPR027417">
    <property type="entry name" value="P-loop_NTPase"/>
</dbReference>
<dbReference type="Gene3D" id="3.40.50.300">
    <property type="entry name" value="P-loop containing nucleotide triphosphate hydrolases"/>
    <property type="match status" value="1"/>
</dbReference>
<dbReference type="Pfam" id="PF01926">
    <property type="entry name" value="MMR_HSR1"/>
    <property type="match status" value="1"/>
</dbReference>
<gene>
    <name evidence="3" type="ORF">K503DRAFT_650987</name>
</gene>
<dbReference type="STRING" id="1314800.A0A1B7MKU7"/>
<dbReference type="EMBL" id="KV448813">
    <property type="protein sequence ID" value="OAX33212.1"/>
    <property type="molecule type" value="Genomic_DNA"/>
</dbReference>
<dbReference type="OrthoDB" id="391988at2759"/>
<dbReference type="InParanoid" id="A0A1B7MKU7"/>
<dbReference type="SUPFAM" id="SSF52540">
    <property type="entry name" value="P-loop containing nucleoside triphosphate hydrolases"/>
    <property type="match status" value="1"/>
</dbReference>
<feature type="non-terminal residue" evidence="3">
    <location>
        <position position="70"/>
    </location>
</feature>
<evidence type="ECO:0000313" key="4">
    <source>
        <dbReference type="Proteomes" id="UP000092154"/>
    </source>
</evidence>
<sequence length="70" mass="7797">LYPTTDEIFRICPRFRILVIGKTGVGKSSIINHAFGVQKAFASNEQPGKADINTEHISPQNDKFVLHDSQ</sequence>
<feature type="non-terminal residue" evidence="3">
    <location>
        <position position="1"/>
    </location>
</feature>